<accession>A0A4R5BSY5</accession>
<evidence type="ECO:0000256" key="1">
    <source>
        <dbReference type="SAM" id="MobiDB-lite"/>
    </source>
</evidence>
<dbReference type="RefSeq" id="WP_131893501.1">
    <property type="nucleotide sequence ID" value="NZ_SMKU01000063.1"/>
</dbReference>
<dbReference type="Proteomes" id="UP000294513">
    <property type="component" value="Unassembled WGS sequence"/>
</dbReference>
<dbReference type="AlphaFoldDB" id="A0A4R5BSY5"/>
<protein>
    <recommendedName>
        <fullName evidence="5">CU044_5270 family protein</fullName>
    </recommendedName>
</protein>
<reference evidence="3 4" key="1">
    <citation type="submission" date="2019-03" db="EMBL/GenBank/DDBJ databases">
        <title>Draft genome sequences of novel Actinobacteria.</title>
        <authorList>
            <person name="Sahin N."/>
            <person name="Ay H."/>
            <person name="Saygin H."/>
        </authorList>
    </citation>
    <scope>NUCLEOTIDE SEQUENCE [LARGE SCALE GENOMIC DNA]</scope>
    <source>
        <strain evidence="3 4">H3C3</strain>
    </source>
</reference>
<sequence>MNVTPRQGPGPAEREELAGLLPAPGDPELSDGRRRLLKEHFMLEIQGSDPAAAPRPRARRRRLAVGVLSASVAATAVAAGAIVAVDGGDGPKAVPLVAFEGGAPKNAVALLDRVSLAAERKPAVAVGDDQFIYTRTKGIYTAIGKEPGRKKTTQRTPVVDEVWTSPLATGVEGMIRKNGGKPTGISGDNVFSYKRLLTFPTDPAAILQRIYKEHKGQKGYDQSKEGLAFDEIGLLVNGNLVPPRLAAAFYRAAAKIPGVVMVPDAVDAAGRHGVAVARVQGPVRSEWIFDKKTFAYLGERSVLVKDGDQGKKGTVLSHSALLAIGVVDKRGQLPR</sequence>
<dbReference type="InterPro" id="IPR047789">
    <property type="entry name" value="CU044_5270-like"/>
</dbReference>
<dbReference type="OrthoDB" id="3387554at2"/>
<dbReference type="NCBIfam" id="NF038083">
    <property type="entry name" value="CU044_5270_fam"/>
    <property type="match status" value="1"/>
</dbReference>
<keyword evidence="2" id="KW-0472">Membrane</keyword>
<evidence type="ECO:0008006" key="5">
    <source>
        <dbReference type="Google" id="ProtNLM"/>
    </source>
</evidence>
<keyword evidence="4" id="KW-1185">Reference proteome</keyword>
<name>A0A4R5BSY5_9ACTN</name>
<evidence type="ECO:0000313" key="3">
    <source>
        <dbReference type="EMBL" id="TDD88726.1"/>
    </source>
</evidence>
<dbReference type="EMBL" id="SMKU01000063">
    <property type="protein sequence ID" value="TDD88726.1"/>
    <property type="molecule type" value="Genomic_DNA"/>
</dbReference>
<evidence type="ECO:0000256" key="2">
    <source>
        <dbReference type="SAM" id="Phobius"/>
    </source>
</evidence>
<keyword evidence="2" id="KW-0812">Transmembrane</keyword>
<gene>
    <name evidence="3" type="ORF">E1298_14955</name>
</gene>
<comment type="caution">
    <text evidence="3">The sequence shown here is derived from an EMBL/GenBank/DDBJ whole genome shotgun (WGS) entry which is preliminary data.</text>
</comment>
<feature type="region of interest" description="Disordered" evidence="1">
    <location>
        <begin position="1"/>
        <end position="29"/>
    </location>
</feature>
<proteinExistence type="predicted"/>
<organism evidence="3 4">
    <name type="scientific">Actinomadura rubrisoli</name>
    <dbReference type="NCBI Taxonomy" id="2530368"/>
    <lineage>
        <taxon>Bacteria</taxon>
        <taxon>Bacillati</taxon>
        <taxon>Actinomycetota</taxon>
        <taxon>Actinomycetes</taxon>
        <taxon>Streptosporangiales</taxon>
        <taxon>Thermomonosporaceae</taxon>
        <taxon>Actinomadura</taxon>
    </lineage>
</organism>
<evidence type="ECO:0000313" key="4">
    <source>
        <dbReference type="Proteomes" id="UP000294513"/>
    </source>
</evidence>
<feature type="transmembrane region" description="Helical" evidence="2">
    <location>
        <begin position="63"/>
        <end position="85"/>
    </location>
</feature>
<keyword evidence="2" id="KW-1133">Transmembrane helix</keyword>